<proteinExistence type="predicted"/>
<accession>A0AA86QWB9</accession>
<organism evidence="2">
    <name type="scientific">Hexamita inflata</name>
    <dbReference type="NCBI Taxonomy" id="28002"/>
    <lineage>
        <taxon>Eukaryota</taxon>
        <taxon>Metamonada</taxon>
        <taxon>Diplomonadida</taxon>
        <taxon>Hexamitidae</taxon>
        <taxon>Hexamitinae</taxon>
        <taxon>Hexamita</taxon>
    </lineage>
</organism>
<dbReference type="Gene3D" id="1.10.287.1490">
    <property type="match status" value="1"/>
</dbReference>
<keyword evidence="4" id="KW-1185">Reference proteome</keyword>
<evidence type="ECO:0000313" key="4">
    <source>
        <dbReference type="Proteomes" id="UP001642409"/>
    </source>
</evidence>
<evidence type="ECO:0000313" key="2">
    <source>
        <dbReference type="EMBL" id="CAI9964402.1"/>
    </source>
</evidence>
<keyword evidence="1" id="KW-0175">Coiled coil</keyword>
<gene>
    <name evidence="2" type="ORF">HINF_LOCUS52047</name>
    <name evidence="3" type="ORF">HINF_LOCUS54186</name>
</gene>
<dbReference type="Proteomes" id="UP001642409">
    <property type="component" value="Unassembled WGS sequence"/>
</dbReference>
<feature type="coiled-coil region" evidence="1">
    <location>
        <begin position="278"/>
        <end position="382"/>
    </location>
</feature>
<comment type="caution">
    <text evidence="2">The sequence shown here is derived from an EMBL/GenBank/DDBJ whole genome shotgun (WGS) entry which is preliminary data.</text>
</comment>
<protein>
    <submittedName>
        <fullName evidence="3">Hypothetical_protein</fullName>
    </submittedName>
</protein>
<dbReference type="EMBL" id="CATOUU010000976">
    <property type="protein sequence ID" value="CAI9964402.1"/>
    <property type="molecule type" value="Genomic_DNA"/>
</dbReference>
<reference evidence="3 4" key="2">
    <citation type="submission" date="2024-07" db="EMBL/GenBank/DDBJ databases">
        <authorList>
            <person name="Akdeniz Z."/>
        </authorList>
    </citation>
    <scope>NUCLEOTIDE SEQUENCE [LARGE SCALE GENOMIC DNA]</scope>
</reference>
<reference evidence="2" key="1">
    <citation type="submission" date="2023-06" db="EMBL/GenBank/DDBJ databases">
        <authorList>
            <person name="Kurt Z."/>
        </authorList>
    </citation>
    <scope>NUCLEOTIDE SEQUENCE</scope>
</reference>
<evidence type="ECO:0000313" key="3">
    <source>
        <dbReference type="EMBL" id="CAL6069872.1"/>
    </source>
</evidence>
<evidence type="ECO:0000256" key="1">
    <source>
        <dbReference type="SAM" id="Coils"/>
    </source>
</evidence>
<sequence>MSNNQAIQQFQKITQLNNPQVIKLYMQETNNQVELAVAIYNKNFEDFVDITEASDEQARKYLNQHYEVADAVNALQKSGEEIVPRQKINRYHQTDEQVQKHIAYFRDYFSTSQEIATQYLKDAYFDITIAIKKYQQNQIKLQKINCIENKPQLIQFLKQSRDQQNMYQKQCNSQNNKNEDQCIKNCKDKVQINDQSEGYNTIIVQIKNADDSIDLLEQKLGINKNMFIKDYSTKRINDQLELLSIKVYNKYYTQISNILMELSASQITEYIQTISKQVIQQSSTIDDLQKKLEEQEMANAEKMEKINHYQQQKRQADTNNRELNSKITQLNEQIEEMQNEIAEQSNQKDSYEMHNQQLHNELQQYTYRCQQLQAQLNQVSNQLHFVLPKYQQLQQINIQQNNQLFQTQYEFNISQQVQLQQSQMLCQSQQLIYQYQNPVPNPPYIVNNIPFINQFQGNQMDQNQTK</sequence>
<dbReference type="AlphaFoldDB" id="A0AA86QWB9"/>
<name>A0AA86QWB9_9EUKA</name>
<dbReference type="EMBL" id="CAXDID020000280">
    <property type="protein sequence ID" value="CAL6069872.1"/>
    <property type="molecule type" value="Genomic_DNA"/>
</dbReference>